<protein>
    <submittedName>
        <fullName evidence="1">Uncharacterized protein</fullName>
    </submittedName>
</protein>
<dbReference type="AlphaFoldDB" id="A0A182UVB0"/>
<organism evidence="1 2">
    <name type="scientific">Anopheles merus</name>
    <name type="common">Mosquito</name>
    <dbReference type="NCBI Taxonomy" id="30066"/>
    <lineage>
        <taxon>Eukaryota</taxon>
        <taxon>Metazoa</taxon>
        <taxon>Ecdysozoa</taxon>
        <taxon>Arthropoda</taxon>
        <taxon>Hexapoda</taxon>
        <taxon>Insecta</taxon>
        <taxon>Pterygota</taxon>
        <taxon>Neoptera</taxon>
        <taxon>Endopterygota</taxon>
        <taxon>Diptera</taxon>
        <taxon>Nematocera</taxon>
        <taxon>Culicoidea</taxon>
        <taxon>Culicidae</taxon>
        <taxon>Anophelinae</taxon>
        <taxon>Anopheles</taxon>
    </lineage>
</organism>
<sequence length="469" mass="53188">MWPEVSQVSPLEAVACRQRLQVGHGDGRFVDVVLELGRTRWLLLVHLLVVAGVDVEVRLMVLNLGEGLDELQILLLLQGVALVVPAGAQHIHQPMAQAIGHQDEGGQGGSGRYQHHSHHCARLRGALMTAQQLGANLPQRLSREPLRILADHLALFRFQLRWQLQASGLPEMSKLRSCFHGSSSSRNVRNALSRRITFSMWGSPEKAPSSSSCSMRFEAITIVSRLTRQHTQSHGRHLQQMIVGDVQGSYVLQTTKRIDRQVNQHRAAHIQPTQMLQSLERAGLNLVQRVQPQVQLSQQPERRERRRRNHVDRIIVQMQNAQIGQTFERFRLGQGTEKTLGHLLYEIATQIQHSQFIHTGERFVTDRGDLVVVQVQLQQTLLVPEDAFRQPEQMVVAQVQHGQITVELDRRIDRLDAIELYHQPLDGGIERDREHIQLALATGHVQFHIVTNTPRRAVTCGEGPEWMEK</sequence>
<evidence type="ECO:0000313" key="1">
    <source>
        <dbReference type="EnsemblMetazoa" id="AMEM004274-PA"/>
    </source>
</evidence>
<proteinExistence type="predicted"/>
<dbReference type="EnsemblMetazoa" id="AMEM004274-RA">
    <property type="protein sequence ID" value="AMEM004274-PA"/>
    <property type="gene ID" value="AMEM004274"/>
</dbReference>
<dbReference type="Proteomes" id="UP000075903">
    <property type="component" value="Unassembled WGS sequence"/>
</dbReference>
<keyword evidence="2" id="KW-1185">Reference proteome</keyword>
<reference evidence="1" key="1">
    <citation type="submission" date="2020-05" db="UniProtKB">
        <authorList>
            <consortium name="EnsemblMetazoa"/>
        </authorList>
    </citation>
    <scope>IDENTIFICATION</scope>
    <source>
        <strain evidence="1">MAF</strain>
    </source>
</reference>
<accession>A0A182UVB0</accession>
<evidence type="ECO:0000313" key="2">
    <source>
        <dbReference type="Proteomes" id="UP000075903"/>
    </source>
</evidence>
<name>A0A182UVB0_ANOME</name>
<dbReference type="VEuPathDB" id="VectorBase:AMEM004274"/>